<organism evidence="6 7">
    <name type="scientific">Oryzias sinensis</name>
    <name type="common">Chinese medaka</name>
    <dbReference type="NCBI Taxonomy" id="183150"/>
    <lineage>
        <taxon>Eukaryota</taxon>
        <taxon>Metazoa</taxon>
        <taxon>Chordata</taxon>
        <taxon>Craniata</taxon>
        <taxon>Vertebrata</taxon>
        <taxon>Euteleostomi</taxon>
        <taxon>Actinopterygii</taxon>
        <taxon>Neopterygii</taxon>
        <taxon>Teleostei</taxon>
        <taxon>Neoteleostei</taxon>
        <taxon>Acanthomorphata</taxon>
        <taxon>Ovalentaria</taxon>
        <taxon>Atherinomorphae</taxon>
        <taxon>Beloniformes</taxon>
        <taxon>Adrianichthyidae</taxon>
        <taxon>Oryziinae</taxon>
        <taxon>Oryzias</taxon>
    </lineage>
</organism>
<feature type="repeat" description="WD" evidence="4">
    <location>
        <begin position="89"/>
        <end position="121"/>
    </location>
</feature>
<feature type="domain" description="Coatomer alpha subunit C-terminal" evidence="5">
    <location>
        <begin position="385"/>
        <end position="618"/>
    </location>
</feature>
<dbReference type="PROSITE" id="PS50082">
    <property type="entry name" value="WD_REPEATS_2"/>
    <property type="match status" value="3"/>
</dbReference>
<dbReference type="PROSITE" id="PS50294">
    <property type="entry name" value="WD_REPEATS_REGION"/>
    <property type="match status" value="3"/>
</dbReference>
<evidence type="ECO:0000259" key="5">
    <source>
        <dbReference type="Pfam" id="PF06957"/>
    </source>
</evidence>
<dbReference type="GO" id="GO:0006890">
    <property type="term" value="P:retrograde vesicle-mediated transport, Golgi to endoplasmic reticulum"/>
    <property type="evidence" value="ECO:0007669"/>
    <property type="project" value="TreeGrafter"/>
</dbReference>
<dbReference type="InterPro" id="IPR010714">
    <property type="entry name" value="Coatomer_asu_C"/>
</dbReference>
<dbReference type="GO" id="GO:0006891">
    <property type="term" value="P:intra-Golgi vesicle-mediated transport"/>
    <property type="evidence" value="ECO:0007669"/>
    <property type="project" value="TreeGrafter"/>
</dbReference>
<dbReference type="SMART" id="SM00320">
    <property type="entry name" value="WD40"/>
    <property type="match status" value="6"/>
</dbReference>
<dbReference type="InterPro" id="IPR020472">
    <property type="entry name" value="WD40_PAC1"/>
</dbReference>
<dbReference type="GeneTree" id="ENSGT00940000155451"/>
<dbReference type="Pfam" id="PF06957">
    <property type="entry name" value="COPI_C"/>
    <property type="match status" value="1"/>
</dbReference>
<reference evidence="6" key="2">
    <citation type="submission" date="2025-09" db="UniProtKB">
        <authorList>
            <consortium name="Ensembl"/>
        </authorList>
    </citation>
    <scope>IDENTIFICATION</scope>
</reference>
<name>A0A8C7Z1Q1_9TELE</name>
<dbReference type="GO" id="GO:0030126">
    <property type="term" value="C:COPI vesicle coat"/>
    <property type="evidence" value="ECO:0007669"/>
    <property type="project" value="InterPro"/>
</dbReference>
<evidence type="ECO:0000256" key="3">
    <source>
        <dbReference type="ARBA" id="ARBA00022737"/>
    </source>
</evidence>
<comment type="subcellular location">
    <subcellularLocation>
        <location evidence="1">Cytoplasmic vesicle</location>
        <location evidence="1">COPI-coated vesicle membrane</location>
        <topology evidence="1">Peripheral membrane protein</topology>
        <orientation evidence="1">Cytoplasmic side</orientation>
    </subcellularLocation>
</comment>
<dbReference type="CDD" id="cd00200">
    <property type="entry name" value="WD40"/>
    <property type="match status" value="1"/>
</dbReference>
<evidence type="ECO:0000256" key="1">
    <source>
        <dbReference type="ARBA" id="ARBA00004347"/>
    </source>
</evidence>
<dbReference type="InterPro" id="IPR036322">
    <property type="entry name" value="WD40_repeat_dom_sf"/>
</dbReference>
<dbReference type="InterPro" id="IPR015943">
    <property type="entry name" value="WD40/YVTN_repeat-like_dom_sf"/>
</dbReference>
<dbReference type="InterPro" id="IPR001680">
    <property type="entry name" value="WD40_rpt"/>
</dbReference>
<evidence type="ECO:0000313" key="7">
    <source>
        <dbReference type="Proteomes" id="UP000694383"/>
    </source>
</evidence>
<keyword evidence="3" id="KW-0677">Repeat</keyword>
<dbReference type="PANTHER" id="PTHR19876:SF1">
    <property type="entry name" value="COATOMER SUBUNIT ALPHA"/>
    <property type="match status" value="1"/>
</dbReference>
<dbReference type="Pfam" id="PF00400">
    <property type="entry name" value="WD40"/>
    <property type="match status" value="5"/>
</dbReference>
<protein>
    <submittedName>
        <fullName evidence="6">COPI coat complex subunit alpha</fullName>
    </submittedName>
</protein>
<dbReference type="SUPFAM" id="SSF82171">
    <property type="entry name" value="DPP6 N-terminal domain-like"/>
    <property type="match status" value="1"/>
</dbReference>
<sequence>MLTKFETKSARVKGLSFHPKRPWVLASLHNGVIQLWDYRMCTLIDKFDEHDGPVRGIDFHKQQPLFVSGGDDYKIKVWNYKLRRCLFTLLGHLDYIRTTFFHHEYPWILSASDDQTIRIWNWQSRTCVWYDMDGHDRGVNWAAFHPTMPLIVSGADDRQYLFLRNSFFNIIFFFCLLSESKAWELDTCRGHYNNVSCAVFHPRQELILSNSEDKSIRVWDMSKRTGVQTFRRDHDRFWVLGAHPNLNLFAAGHDSGMIVFKLERERPAYAVHGNMLYYVKDRFLRQLDFNSSKDTAVMQLRSGSKFPVFSMSYNPAENAVLLCTRATNLENSTYDLYSIPKESDSQNPDAPEGKRSSGLTAVWVARNRFAVLDRLHSLLIKNLKNEIQGLPAVGLRLSDLIARLQQCYQLTTAGRFEEAVERFRAILLSVPLLVVDNKQEITEAQQLITICKEYIVGLTMETERKKLPKDTLEQQKRLCEMAAYFTHCNLQPVHMVLVLRTALNLFFKLRNFKTAAGFARRLLELGPKPDVAQQTRKILAACEKTLTDAHQLNYDPHNPFDLCAASFVPLYRGRPVEKCPLSGACYSPTFKGQICRVTQVTEIGKDVIGLRVSPLQFR</sequence>
<evidence type="ECO:0000256" key="4">
    <source>
        <dbReference type="PROSITE-ProRule" id="PRU00221"/>
    </source>
</evidence>
<dbReference type="AlphaFoldDB" id="A0A8C7Z1Q1"/>
<dbReference type="GO" id="GO:0006886">
    <property type="term" value="P:intracellular protein transport"/>
    <property type="evidence" value="ECO:0007669"/>
    <property type="project" value="InterPro"/>
</dbReference>
<dbReference type="SUPFAM" id="SSF50978">
    <property type="entry name" value="WD40 repeat-like"/>
    <property type="match status" value="1"/>
</dbReference>
<dbReference type="GO" id="GO:0006888">
    <property type="term" value="P:endoplasmic reticulum to Golgi vesicle-mediated transport"/>
    <property type="evidence" value="ECO:0007669"/>
    <property type="project" value="TreeGrafter"/>
</dbReference>
<dbReference type="Proteomes" id="UP000694383">
    <property type="component" value="Unplaced"/>
</dbReference>
<keyword evidence="2 4" id="KW-0853">WD repeat</keyword>
<dbReference type="Gene3D" id="2.130.10.10">
    <property type="entry name" value="YVTN repeat-like/Quinoprotein amine dehydrogenase"/>
    <property type="match status" value="1"/>
</dbReference>
<dbReference type="GO" id="GO:0005198">
    <property type="term" value="F:structural molecule activity"/>
    <property type="evidence" value="ECO:0007669"/>
    <property type="project" value="InterPro"/>
</dbReference>
<evidence type="ECO:0000313" key="6">
    <source>
        <dbReference type="Ensembl" id="ENSOSIP00000037134.1"/>
    </source>
</evidence>
<accession>A0A8C7Z1Q1</accession>
<feature type="repeat" description="WD" evidence="4">
    <location>
        <begin position="188"/>
        <end position="229"/>
    </location>
</feature>
<evidence type="ECO:0000256" key="2">
    <source>
        <dbReference type="ARBA" id="ARBA00022574"/>
    </source>
</evidence>
<dbReference type="PRINTS" id="PR00320">
    <property type="entry name" value="GPROTEINBRPT"/>
</dbReference>
<dbReference type="PANTHER" id="PTHR19876">
    <property type="entry name" value="COATOMER"/>
    <property type="match status" value="1"/>
</dbReference>
<dbReference type="Ensembl" id="ENSOSIT00000039132.1">
    <property type="protein sequence ID" value="ENSOSIP00000037134.1"/>
    <property type="gene ID" value="ENSOSIG00000018227.1"/>
</dbReference>
<proteinExistence type="predicted"/>
<keyword evidence="7" id="KW-1185">Reference proteome</keyword>
<dbReference type="InterPro" id="IPR050844">
    <property type="entry name" value="Coatomer_complex_subunit"/>
</dbReference>
<feature type="repeat" description="WD" evidence="4">
    <location>
        <begin position="47"/>
        <end position="88"/>
    </location>
</feature>
<reference evidence="6" key="1">
    <citation type="submission" date="2025-08" db="UniProtKB">
        <authorList>
            <consortium name="Ensembl"/>
        </authorList>
    </citation>
    <scope>IDENTIFICATION</scope>
</reference>